<evidence type="ECO:0000256" key="7">
    <source>
        <dbReference type="PROSITE-ProRule" id="PRU00433"/>
    </source>
</evidence>
<evidence type="ECO:0000256" key="2">
    <source>
        <dbReference type="ARBA" id="ARBA00022617"/>
    </source>
</evidence>
<keyword evidence="5" id="KW-0560">Oxidoreductase</keyword>
<keyword evidence="6 7" id="KW-0408">Iron</keyword>
<evidence type="ECO:0000256" key="8">
    <source>
        <dbReference type="SAM" id="SignalP"/>
    </source>
</evidence>
<organism evidence="10 11">
    <name type="scientific">Catalinimonas alkaloidigena</name>
    <dbReference type="NCBI Taxonomy" id="1075417"/>
    <lineage>
        <taxon>Bacteria</taxon>
        <taxon>Pseudomonadati</taxon>
        <taxon>Bacteroidota</taxon>
        <taxon>Cytophagia</taxon>
        <taxon>Cytophagales</taxon>
        <taxon>Catalimonadaceae</taxon>
        <taxon>Catalinimonas</taxon>
    </lineage>
</organism>
<evidence type="ECO:0000256" key="3">
    <source>
        <dbReference type="ARBA" id="ARBA00022723"/>
    </source>
</evidence>
<dbReference type="PROSITE" id="PS51007">
    <property type="entry name" value="CYTC"/>
    <property type="match status" value="2"/>
</dbReference>
<dbReference type="GO" id="GO:0046872">
    <property type="term" value="F:metal ion binding"/>
    <property type="evidence" value="ECO:0007669"/>
    <property type="project" value="UniProtKB-KW"/>
</dbReference>
<evidence type="ECO:0000256" key="1">
    <source>
        <dbReference type="ARBA" id="ARBA00004196"/>
    </source>
</evidence>
<feature type="chain" id="PRO_5011741706" evidence="8">
    <location>
        <begin position="21"/>
        <end position="642"/>
    </location>
</feature>
<name>A0A1G9DET3_9BACT</name>
<dbReference type="PANTHER" id="PTHR30600">
    <property type="entry name" value="CYTOCHROME C PEROXIDASE-RELATED"/>
    <property type="match status" value="1"/>
</dbReference>
<dbReference type="Gene3D" id="1.10.760.10">
    <property type="entry name" value="Cytochrome c-like domain"/>
    <property type="match status" value="2"/>
</dbReference>
<evidence type="ECO:0000259" key="9">
    <source>
        <dbReference type="PROSITE" id="PS51007"/>
    </source>
</evidence>
<dbReference type="Gene3D" id="1.20.1420.20">
    <property type="entry name" value="M75 peptidase, HXXE motif"/>
    <property type="match status" value="1"/>
</dbReference>
<dbReference type="InterPro" id="IPR038352">
    <property type="entry name" value="Imelysin_sf"/>
</dbReference>
<dbReference type="SUPFAM" id="SSF46626">
    <property type="entry name" value="Cytochrome c"/>
    <property type="match status" value="2"/>
</dbReference>
<feature type="signal peptide" evidence="8">
    <location>
        <begin position="1"/>
        <end position="20"/>
    </location>
</feature>
<reference evidence="10 11" key="1">
    <citation type="submission" date="2016-10" db="EMBL/GenBank/DDBJ databases">
        <authorList>
            <person name="de Groot N.N."/>
        </authorList>
    </citation>
    <scope>NUCLEOTIDE SEQUENCE [LARGE SCALE GENOMIC DNA]</scope>
    <source>
        <strain evidence="10 11">DSM 25186</strain>
    </source>
</reference>
<dbReference type="InterPro" id="IPR051395">
    <property type="entry name" value="Cytochrome_c_Peroxidase/MauG"/>
</dbReference>
<dbReference type="Pfam" id="PF03150">
    <property type="entry name" value="CCP_MauG"/>
    <property type="match status" value="1"/>
</dbReference>
<dbReference type="RefSeq" id="WP_089681012.1">
    <property type="nucleotide sequence ID" value="NZ_FNFO01000003.1"/>
</dbReference>
<protein>
    <submittedName>
        <fullName evidence="10">Cytochrome c peroxidase</fullName>
    </submittedName>
</protein>
<gene>
    <name evidence="10" type="ORF">SAMN05421823_103106</name>
</gene>
<dbReference type="GO" id="GO:0004130">
    <property type="term" value="F:cytochrome-c peroxidase activity"/>
    <property type="evidence" value="ECO:0007669"/>
    <property type="project" value="TreeGrafter"/>
</dbReference>
<evidence type="ECO:0000256" key="6">
    <source>
        <dbReference type="ARBA" id="ARBA00023004"/>
    </source>
</evidence>
<proteinExistence type="predicted"/>
<accession>A0A1G9DET3</accession>
<evidence type="ECO:0000313" key="10">
    <source>
        <dbReference type="EMBL" id="SDK62388.1"/>
    </source>
</evidence>
<feature type="domain" description="Cytochrome c" evidence="9">
    <location>
        <begin position="312"/>
        <end position="449"/>
    </location>
</feature>
<keyword evidence="3 7" id="KW-0479">Metal-binding</keyword>
<feature type="domain" description="Cytochrome c" evidence="9">
    <location>
        <begin position="468"/>
        <end position="613"/>
    </location>
</feature>
<keyword evidence="10" id="KW-0575">Peroxidase</keyword>
<dbReference type="GO" id="GO:0009055">
    <property type="term" value="F:electron transfer activity"/>
    <property type="evidence" value="ECO:0007669"/>
    <property type="project" value="InterPro"/>
</dbReference>
<dbReference type="InterPro" id="IPR009056">
    <property type="entry name" value="Cyt_c-like_dom"/>
</dbReference>
<dbReference type="GO" id="GO:0020037">
    <property type="term" value="F:heme binding"/>
    <property type="evidence" value="ECO:0007669"/>
    <property type="project" value="InterPro"/>
</dbReference>
<dbReference type="PANTHER" id="PTHR30600:SF10">
    <property type="entry name" value="BLL6722 PROTEIN"/>
    <property type="match status" value="1"/>
</dbReference>
<comment type="subcellular location">
    <subcellularLocation>
        <location evidence="1">Cell envelope</location>
    </subcellularLocation>
</comment>
<dbReference type="EMBL" id="FNFO01000003">
    <property type="protein sequence ID" value="SDK62388.1"/>
    <property type="molecule type" value="Genomic_DNA"/>
</dbReference>
<dbReference type="Proteomes" id="UP000198510">
    <property type="component" value="Unassembled WGS sequence"/>
</dbReference>
<evidence type="ECO:0000256" key="4">
    <source>
        <dbReference type="ARBA" id="ARBA00022729"/>
    </source>
</evidence>
<keyword evidence="2 7" id="KW-0349">Heme</keyword>
<evidence type="ECO:0000313" key="11">
    <source>
        <dbReference type="Proteomes" id="UP000198510"/>
    </source>
</evidence>
<dbReference type="GO" id="GO:0030313">
    <property type="term" value="C:cell envelope"/>
    <property type="evidence" value="ECO:0007669"/>
    <property type="project" value="UniProtKB-SubCell"/>
</dbReference>
<sequence length="642" mass="71810">MRTFYALLTTVLLFALVVTAFTTQELPTTALRERYVRDLTAFQASLASLAKTSEAYDGTAGAYQRLQQAYFRSRTAYKRIEFLIDYLDREAVQRQINGAPLPKLLETAPSLTILEPKGLQVIDELMFEETLDKAALVGTVHTLQQHVQALAEYQRRRPLLDRHFFEGTRFELIRLLALGITGFDTPGSLHALPDTRAALQAMSDHAQLYTPALTRTAPDVATRLQTHYTEAIAYLDQHQDFATFDRLYFLRQYLNPLFKTTLEAQLALGIESTPETQPRTTRFATNYQADNMFSADFLQADYFMRNAAPTSAQVELGKLLFFDPALSQNGERSCASCHQPERAFTDGQDKSVAMDFNGTVLRNAPTLLNSVFADRYFYDLRVDVLEDQFEHVVTGKLEFHNDYFTIIETLGRSPEYLALFKEAFPEAGHHALSKPTIAAALSAYVASLQSFNSPFDQYVRGELDTLQPAVIRGFNLFMGKAACGTCHFAPTFAGLVPPFYEESESEVLGVPATIDTLHPVLDEDLGRYDGRLKERAPFYRHSFKTTTVRNAALTAPYMHNGVYETLEEVIDFYNKGGGTGLGLEVPDQTLAPDPLDLSTQEKQDLIAFIGALTDTTGLTERPARLPSFEDPALAKRTIGGTY</sequence>
<keyword evidence="4 8" id="KW-0732">Signal</keyword>
<dbReference type="InterPro" id="IPR036909">
    <property type="entry name" value="Cyt_c-like_dom_sf"/>
</dbReference>
<dbReference type="OrthoDB" id="9805202at2"/>
<evidence type="ECO:0000256" key="5">
    <source>
        <dbReference type="ARBA" id="ARBA00023002"/>
    </source>
</evidence>
<dbReference type="STRING" id="1075417.SAMN05421823_103106"/>
<dbReference type="AlphaFoldDB" id="A0A1G9DET3"/>
<keyword evidence="11" id="KW-1185">Reference proteome</keyword>
<dbReference type="InterPro" id="IPR004852">
    <property type="entry name" value="Di-haem_cyt_c_peroxidsae"/>
</dbReference>